<evidence type="ECO:0000256" key="1">
    <source>
        <dbReference type="ARBA" id="ARBA00008791"/>
    </source>
</evidence>
<dbReference type="PANTHER" id="PTHR46553:SF3">
    <property type="entry name" value="ADENINE NUCLEOTIDE ALPHA HYDROLASES-LIKE SUPERFAMILY PROTEIN"/>
    <property type="match status" value="1"/>
</dbReference>
<accession>A0ABW3FZN3</accession>
<feature type="domain" description="UspA" evidence="2">
    <location>
        <begin position="5"/>
        <end position="144"/>
    </location>
</feature>
<dbReference type="SUPFAM" id="SSF52402">
    <property type="entry name" value="Adenine nucleotide alpha hydrolases-like"/>
    <property type="match status" value="1"/>
</dbReference>
<sequence length="173" mass="18233">MADTRPIVVGVHGSERSAAALRWAAREAEARQVGLRVVMAWQSRAGLAGPGPFVTHAPQSPRFVRLTHRMRLVRMVRECVGEASSVDISVELVEGKPVDVLVQESAGAHMLVLGRPASRRGIRGLLGSTVSACVDRAHCPVVVAPDAAEGEVDGREAVEPAEPMCAAQGACAE</sequence>
<dbReference type="InterPro" id="IPR006015">
    <property type="entry name" value="Universal_stress_UspA"/>
</dbReference>
<dbReference type="InterPro" id="IPR014729">
    <property type="entry name" value="Rossmann-like_a/b/a_fold"/>
</dbReference>
<gene>
    <name evidence="3" type="ORF">ACFQ16_29265</name>
</gene>
<dbReference type="PRINTS" id="PR01438">
    <property type="entry name" value="UNVRSLSTRESS"/>
</dbReference>
<organism evidence="3 4">
    <name type="scientific">Saccharopolyspora rosea</name>
    <dbReference type="NCBI Taxonomy" id="524884"/>
    <lineage>
        <taxon>Bacteria</taxon>
        <taxon>Bacillati</taxon>
        <taxon>Actinomycetota</taxon>
        <taxon>Actinomycetes</taxon>
        <taxon>Pseudonocardiales</taxon>
        <taxon>Pseudonocardiaceae</taxon>
        <taxon>Saccharopolyspora</taxon>
    </lineage>
</organism>
<dbReference type="InterPro" id="IPR006016">
    <property type="entry name" value="UspA"/>
</dbReference>
<evidence type="ECO:0000259" key="2">
    <source>
        <dbReference type="Pfam" id="PF00582"/>
    </source>
</evidence>
<dbReference type="EMBL" id="JBHTIW010000044">
    <property type="protein sequence ID" value="MFD0923856.1"/>
    <property type="molecule type" value="Genomic_DNA"/>
</dbReference>
<evidence type="ECO:0000313" key="3">
    <source>
        <dbReference type="EMBL" id="MFD0923856.1"/>
    </source>
</evidence>
<reference evidence="4" key="1">
    <citation type="journal article" date="2019" name="Int. J. Syst. Evol. Microbiol.">
        <title>The Global Catalogue of Microorganisms (GCM) 10K type strain sequencing project: providing services to taxonomists for standard genome sequencing and annotation.</title>
        <authorList>
            <consortium name="The Broad Institute Genomics Platform"/>
            <consortium name="The Broad Institute Genome Sequencing Center for Infectious Disease"/>
            <person name="Wu L."/>
            <person name="Ma J."/>
        </authorList>
    </citation>
    <scope>NUCLEOTIDE SEQUENCE [LARGE SCALE GENOMIC DNA]</scope>
    <source>
        <strain evidence="4">CCUG 56401</strain>
    </source>
</reference>
<dbReference type="RefSeq" id="WP_263253375.1">
    <property type="nucleotide sequence ID" value="NZ_BAABLT010000050.1"/>
</dbReference>
<proteinExistence type="inferred from homology"/>
<dbReference type="PANTHER" id="PTHR46553">
    <property type="entry name" value="ADENINE NUCLEOTIDE ALPHA HYDROLASES-LIKE SUPERFAMILY PROTEIN"/>
    <property type="match status" value="1"/>
</dbReference>
<dbReference type="Pfam" id="PF00582">
    <property type="entry name" value="Usp"/>
    <property type="match status" value="1"/>
</dbReference>
<dbReference type="Proteomes" id="UP001597018">
    <property type="component" value="Unassembled WGS sequence"/>
</dbReference>
<name>A0ABW3FZN3_9PSEU</name>
<evidence type="ECO:0000313" key="4">
    <source>
        <dbReference type="Proteomes" id="UP001597018"/>
    </source>
</evidence>
<comment type="caution">
    <text evidence="3">The sequence shown here is derived from an EMBL/GenBank/DDBJ whole genome shotgun (WGS) entry which is preliminary data.</text>
</comment>
<protein>
    <submittedName>
        <fullName evidence="3">Universal stress protein</fullName>
    </submittedName>
</protein>
<keyword evidence="4" id="KW-1185">Reference proteome</keyword>
<dbReference type="Gene3D" id="3.40.50.620">
    <property type="entry name" value="HUPs"/>
    <property type="match status" value="1"/>
</dbReference>
<comment type="similarity">
    <text evidence="1">Belongs to the universal stress protein A family.</text>
</comment>